<dbReference type="RefSeq" id="WP_036482294.1">
    <property type="nucleotide sequence ID" value="NZ_JMQM01000001.1"/>
</dbReference>
<dbReference type="InterPro" id="IPR002641">
    <property type="entry name" value="PNPLA_dom"/>
</dbReference>
<feature type="transmembrane region" description="Helical" evidence="3">
    <location>
        <begin position="146"/>
        <end position="170"/>
    </location>
</feature>
<keyword evidence="3" id="KW-0812">Transmembrane</keyword>
<dbReference type="Gene3D" id="3.40.1090.10">
    <property type="entry name" value="Cytosolic phospholipase A2 catalytic domain"/>
    <property type="match status" value="2"/>
</dbReference>
<proteinExistence type="predicted"/>
<evidence type="ECO:0000256" key="2">
    <source>
        <dbReference type="PROSITE-ProRule" id="PRU01161"/>
    </source>
</evidence>
<feature type="short sequence motif" description="GXSXG" evidence="2">
    <location>
        <begin position="39"/>
        <end position="43"/>
    </location>
</feature>
<reference evidence="5 6" key="1">
    <citation type="submission" date="2014-05" db="EMBL/GenBank/DDBJ databases">
        <title>Draft Genome Sequence of Nitratireductor basaltis Strain UMTGB225, A Marine Bacterium Isolated from Green Barrel Tunicate.</title>
        <authorList>
            <person name="Gan H.Y."/>
        </authorList>
    </citation>
    <scope>NUCLEOTIDE SEQUENCE [LARGE SCALE GENOMIC DNA]</scope>
    <source>
        <strain evidence="5 6">UMTGB225</strain>
    </source>
</reference>
<dbReference type="GO" id="GO:0016787">
    <property type="term" value="F:hydrolase activity"/>
    <property type="evidence" value="ECO:0007669"/>
    <property type="project" value="UniProtKB-UniRule"/>
</dbReference>
<keyword evidence="3" id="KW-1133">Transmembrane helix</keyword>
<keyword evidence="6" id="KW-1185">Reference proteome</keyword>
<evidence type="ECO:0000313" key="5">
    <source>
        <dbReference type="EMBL" id="KFB10927.1"/>
    </source>
</evidence>
<dbReference type="Proteomes" id="UP000053675">
    <property type="component" value="Unassembled WGS sequence"/>
</dbReference>
<dbReference type="SUPFAM" id="SSF52151">
    <property type="entry name" value="FabD/lysophospholipase-like"/>
    <property type="match status" value="1"/>
</dbReference>
<evidence type="ECO:0000256" key="3">
    <source>
        <dbReference type="SAM" id="Phobius"/>
    </source>
</evidence>
<name>A0A084UD91_9HYPH</name>
<dbReference type="eggNOG" id="COG1752">
    <property type="taxonomic scope" value="Bacteria"/>
</dbReference>
<dbReference type="STRING" id="472175.EL18_01968"/>
<feature type="domain" description="PNPLA" evidence="4">
    <location>
        <begin position="7"/>
        <end position="285"/>
    </location>
</feature>
<dbReference type="EMBL" id="JMQM01000001">
    <property type="protein sequence ID" value="KFB10927.1"/>
    <property type="molecule type" value="Genomic_DNA"/>
</dbReference>
<gene>
    <name evidence="5" type="ORF">EL18_01968</name>
</gene>
<feature type="active site" description="Proton acceptor" evidence="2">
    <location>
        <position position="272"/>
    </location>
</feature>
<dbReference type="PANTHER" id="PTHR46394">
    <property type="entry name" value="ANNEXIN"/>
    <property type="match status" value="1"/>
</dbReference>
<dbReference type="OrthoDB" id="9807112at2"/>
<organism evidence="5 6">
    <name type="scientific">Nitratireductor basaltis</name>
    <dbReference type="NCBI Taxonomy" id="472175"/>
    <lineage>
        <taxon>Bacteria</taxon>
        <taxon>Pseudomonadati</taxon>
        <taxon>Pseudomonadota</taxon>
        <taxon>Alphaproteobacteria</taxon>
        <taxon>Hyphomicrobiales</taxon>
        <taxon>Phyllobacteriaceae</taxon>
        <taxon>Nitratireductor</taxon>
    </lineage>
</organism>
<dbReference type="InterPro" id="IPR016035">
    <property type="entry name" value="Acyl_Trfase/lysoPLipase"/>
</dbReference>
<comment type="caution">
    <text evidence="5">The sequence shown here is derived from an EMBL/GenBank/DDBJ whole genome shotgun (WGS) entry which is preliminary data.</text>
</comment>
<feature type="active site" description="Nucleophile" evidence="2">
    <location>
        <position position="41"/>
    </location>
</feature>
<dbReference type="GO" id="GO:0016042">
    <property type="term" value="P:lipid catabolic process"/>
    <property type="evidence" value="ECO:0007669"/>
    <property type="project" value="UniProtKB-UniRule"/>
</dbReference>
<dbReference type="PANTHER" id="PTHR46394:SF1">
    <property type="entry name" value="PNPLA DOMAIN-CONTAINING PROTEIN"/>
    <property type="match status" value="1"/>
</dbReference>
<dbReference type="Pfam" id="PF01734">
    <property type="entry name" value="Patatin"/>
    <property type="match status" value="1"/>
</dbReference>
<feature type="short sequence motif" description="DGA/G" evidence="2">
    <location>
        <begin position="272"/>
        <end position="274"/>
    </location>
</feature>
<sequence length="553" mass="60967">MHTKVFCVFEGGGAKGVAHVGALRAIENVDDYEVKGFAGTSAGAIVAALAAVGWSSYELVKQHDDGRVESQALQAIGNAGATSLAQLFGDEWKKLERLGGTDSSEGLGTGWLRKTRAKWLSILIFLAMWPMLYHVGRWLAGDWSGWAKVLVELVASGAWISYLIVWVWVLRTLYKTWFHFRGVANIAPVIQVLDKLFEAKINPRGDRVTFRDVREQSGSDLKIVAANIHSGAMKLFDAAGTPDIAVADAVAASACIPVAFSPVEIEGQQFCDGGIVSNLPAWTFDDERLLDNESLIVTCELLDGNTRNMEGNEVGALEGTQLLLRMARTAVFGGAALNTRGLQHHIRIPLEPDVGILEFDKTEKHLKAVDDAEKVAELRIDSYRFEQESLTEIHDGVVVYLHSLGITCCRLRAALVREVKLVDSPPAAYTLWCNKGFEGYRDTRLLLPLGESLVGRSVKECRPCSLDLTVPHERSIYHRLDQRPLGAQMLPNDRKWVVVVPFNRWPEGQNDVPPEHISVAVTLDGDVSLPGDMSDHRTKLRNIVDKHGVFTPY</sequence>
<dbReference type="PROSITE" id="PS51635">
    <property type="entry name" value="PNPLA"/>
    <property type="match status" value="1"/>
</dbReference>
<keyword evidence="2" id="KW-0442">Lipid degradation</keyword>
<dbReference type="PATRIC" id="fig|472175.3.peg.1975"/>
<protein>
    <submittedName>
        <fullName evidence="5">Patatin</fullName>
    </submittedName>
</protein>
<dbReference type="AlphaFoldDB" id="A0A084UD91"/>
<keyword evidence="3" id="KW-0472">Membrane</keyword>
<keyword evidence="2" id="KW-0378">Hydrolase</keyword>
<dbReference type="InterPro" id="IPR052580">
    <property type="entry name" value="Lipid_Hydrolase"/>
</dbReference>
<keyword evidence="1 2" id="KW-0443">Lipid metabolism</keyword>
<feature type="short sequence motif" description="GXGXXG" evidence="2">
    <location>
        <begin position="11"/>
        <end position="16"/>
    </location>
</feature>
<feature type="transmembrane region" description="Helical" evidence="3">
    <location>
        <begin position="119"/>
        <end position="140"/>
    </location>
</feature>
<evidence type="ECO:0000313" key="6">
    <source>
        <dbReference type="Proteomes" id="UP000053675"/>
    </source>
</evidence>
<evidence type="ECO:0000256" key="1">
    <source>
        <dbReference type="ARBA" id="ARBA00023098"/>
    </source>
</evidence>
<evidence type="ECO:0000259" key="4">
    <source>
        <dbReference type="PROSITE" id="PS51635"/>
    </source>
</evidence>
<accession>A0A084UD91</accession>